<dbReference type="AlphaFoldDB" id="A0A850Q7X3"/>
<dbReference type="SMART" id="SM00260">
    <property type="entry name" value="CheW"/>
    <property type="match status" value="3"/>
</dbReference>
<dbReference type="PANTHER" id="PTHR22617">
    <property type="entry name" value="CHEMOTAXIS SENSOR HISTIDINE KINASE-RELATED"/>
    <property type="match status" value="1"/>
</dbReference>
<organism evidence="2 3">
    <name type="scientific">Donghicola mangrovi</name>
    <dbReference type="NCBI Taxonomy" id="2729614"/>
    <lineage>
        <taxon>Bacteria</taxon>
        <taxon>Pseudomonadati</taxon>
        <taxon>Pseudomonadota</taxon>
        <taxon>Alphaproteobacteria</taxon>
        <taxon>Rhodobacterales</taxon>
        <taxon>Roseobacteraceae</taxon>
        <taxon>Donghicola</taxon>
    </lineage>
</organism>
<accession>A0A850Q7X3</accession>
<dbReference type="PANTHER" id="PTHR22617:SF23">
    <property type="entry name" value="CHEMOTAXIS PROTEIN CHEW"/>
    <property type="match status" value="1"/>
</dbReference>
<dbReference type="GO" id="GO:0005829">
    <property type="term" value="C:cytosol"/>
    <property type="evidence" value="ECO:0007669"/>
    <property type="project" value="TreeGrafter"/>
</dbReference>
<evidence type="ECO:0000313" key="2">
    <source>
        <dbReference type="EMBL" id="NVO25043.1"/>
    </source>
</evidence>
<evidence type="ECO:0000313" key="3">
    <source>
        <dbReference type="Proteomes" id="UP000592216"/>
    </source>
</evidence>
<feature type="domain" description="CheW-like" evidence="1">
    <location>
        <begin position="20"/>
        <end position="162"/>
    </location>
</feature>
<dbReference type="EMBL" id="JABCJE010000011">
    <property type="protein sequence ID" value="NVO25043.1"/>
    <property type="molecule type" value="Genomic_DNA"/>
</dbReference>
<evidence type="ECO:0000259" key="1">
    <source>
        <dbReference type="PROSITE" id="PS50851"/>
    </source>
</evidence>
<dbReference type="Proteomes" id="UP000592216">
    <property type="component" value="Unassembled WGS sequence"/>
</dbReference>
<feature type="domain" description="CheW-like" evidence="1">
    <location>
        <begin position="177"/>
        <end position="319"/>
    </location>
</feature>
<dbReference type="RefSeq" id="WP_177158636.1">
    <property type="nucleotide sequence ID" value="NZ_JABCJE010000011.1"/>
</dbReference>
<dbReference type="Pfam" id="PF01584">
    <property type="entry name" value="CheW"/>
    <property type="match status" value="3"/>
</dbReference>
<name>A0A850Q7X3_9RHOB</name>
<dbReference type="SUPFAM" id="SSF50341">
    <property type="entry name" value="CheW-like"/>
    <property type="match status" value="3"/>
</dbReference>
<feature type="domain" description="CheW-like" evidence="1">
    <location>
        <begin position="341"/>
        <end position="477"/>
    </location>
</feature>
<dbReference type="Gene3D" id="2.30.30.40">
    <property type="entry name" value="SH3 Domains"/>
    <property type="match status" value="2"/>
</dbReference>
<proteinExistence type="predicted"/>
<dbReference type="GO" id="GO:0006935">
    <property type="term" value="P:chemotaxis"/>
    <property type="evidence" value="ECO:0007669"/>
    <property type="project" value="InterPro"/>
</dbReference>
<sequence>MPDQTAPGPKQKQTAPKGGEDTLAVMDLGHFKVAVPVTQVREVVPCPEVFDPLPSVVDGVLGCFRLRRQIVPALDLPCFLGLTDKDETTKESVVVILTHEKMLLGILARHAVKLVKRADCETHEMRHNNDAMASRIVGRMSHDGTMSFPLLDIEALYAESVPLVRDTRAATRSWDHSDRFLLFETDGVQMCLPITQIETTIPETEVNAWTARSELCCGTIKSHGLEMALMDPLTLLGITDHSRDLKKASGVVIRVGAADRVAMRVDRAVDIINISESDLGAVPDTVYTSPHLIRGIVSRNDDDQFLVLDYDAMLKEQRVTDLGKVIIKSAVPEETGVNSQGKRVLSLLIDAGKPFAIDLAQVVEIVPWREKLADADAEGYIGTISHRNEMLPIFGLAAVMKQPTSPYGNKSAIIVVRRNGKRVGLAIQELIAVETISFYQQKSNVLTTMARRLNRGNRNLFEVIDTENMYLSLHTPA</sequence>
<dbReference type="InterPro" id="IPR039315">
    <property type="entry name" value="CheW"/>
</dbReference>
<dbReference type="InterPro" id="IPR002545">
    <property type="entry name" value="CheW-lke_dom"/>
</dbReference>
<protein>
    <recommendedName>
        <fullName evidence="1">CheW-like domain-containing protein</fullName>
    </recommendedName>
</protein>
<comment type="caution">
    <text evidence="2">The sequence shown here is derived from an EMBL/GenBank/DDBJ whole genome shotgun (WGS) entry which is preliminary data.</text>
</comment>
<dbReference type="InterPro" id="IPR036061">
    <property type="entry name" value="CheW-like_dom_sf"/>
</dbReference>
<gene>
    <name evidence="2" type="ORF">HJ536_16930</name>
</gene>
<dbReference type="PROSITE" id="PS50851">
    <property type="entry name" value="CHEW"/>
    <property type="match status" value="3"/>
</dbReference>
<reference evidence="2 3" key="1">
    <citation type="submission" date="2020-04" db="EMBL/GenBank/DDBJ databases">
        <title>Donghicola sp., a member of the Rhodobacteraceae family isolated from mangrove forest in Thailand.</title>
        <authorList>
            <person name="Charoenyingcharoen P."/>
            <person name="Yukphan P."/>
        </authorList>
    </citation>
    <scope>NUCLEOTIDE SEQUENCE [LARGE SCALE GENOMIC DNA]</scope>
    <source>
        <strain evidence="2 3">B5-SW-15</strain>
    </source>
</reference>
<dbReference type="Gene3D" id="2.40.50.180">
    <property type="entry name" value="CheA-289, Domain 4"/>
    <property type="match status" value="3"/>
</dbReference>
<dbReference type="GO" id="GO:0007165">
    <property type="term" value="P:signal transduction"/>
    <property type="evidence" value="ECO:0007669"/>
    <property type="project" value="InterPro"/>
</dbReference>